<evidence type="ECO:0000313" key="1">
    <source>
        <dbReference type="EMBL" id="EJT78202.1"/>
    </source>
</evidence>
<protein>
    <submittedName>
        <fullName evidence="1 2">Uncharacterized protein</fullName>
    </submittedName>
</protein>
<dbReference type="GeneID" id="20343762"/>
<dbReference type="EnsemblFungi" id="EJT78202">
    <property type="protein sequence ID" value="EJT78202"/>
    <property type="gene ID" value="GGTG_03304"/>
</dbReference>
<dbReference type="VEuPathDB" id="FungiDB:GGTG_03304"/>
<dbReference type="EMBL" id="GL385396">
    <property type="protein sequence ID" value="EJT78202.1"/>
    <property type="molecule type" value="Genomic_DNA"/>
</dbReference>
<proteinExistence type="predicted"/>
<accession>J3NPU7</accession>
<gene>
    <name evidence="2" type="primary">20343762</name>
    <name evidence="1" type="ORF">GGTG_03304</name>
</gene>
<sequence>MALLKLLRCLLSFFFFFFPFFFAAVRVTARIALNVIIDESGKSALKKKALGKSKGPVPLRGWPLPFLTGGKKEGGAFCSFGFVLNKPLKVLNAFGIAIGGAAKVPFVVAISISGFGVSKDRYFLKYLELKIYARLDSAR</sequence>
<dbReference type="Proteomes" id="UP000006039">
    <property type="component" value="Unassembled WGS sequence"/>
</dbReference>
<dbReference type="HOGENOM" id="CLU_1845227_0_0_1"/>
<reference evidence="2" key="4">
    <citation type="journal article" date="2015" name="G3 (Bethesda)">
        <title>Genome sequences of three phytopathogenic species of the Magnaporthaceae family of fungi.</title>
        <authorList>
            <person name="Okagaki L.H."/>
            <person name="Nunes C.C."/>
            <person name="Sailsbery J."/>
            <person name="Clay B."/>
            <person name="Brown D."/>
            <person name="John T."/>
            <person name="Oh Y."/>
            <person name="Young N."/>
            <person name="Fitzgerald M."/>
            <person name="Haas B.J."/>
            <person name="Zeng Q."/>
            <person name="Young S."/>
            <person name="Adiconis X."/>
            <person name="Fan L."/>
            <person name="Levin J.Z."/>
            <person name="Mitchell T.K."/>
            <person name="Okubara P.A."/>
            <person name="Farman M.L."/>
            <person name="Kohn L.M."/>
            <person name="Birren B."/>
            <person name="Ma L.-J."/>
            <person name="Dean R.A."/>
        </authorList>
    </citation>
    <scope>NUCLEOTIDE SEQUENCE</scope>
    <source>
        <strain evidence="2">R3-111a-1</strain>
    </source>
</reference>
<reference evidence="1" key="3">
    <citation type="submission" date="2010-09" db="EMBL/GenBank/DDBJ databases">
        <title>Annotation of Gaeumannomyces graminis var. tritici R3-111a-1.</title>
        <authorList>
            <consortium name="The Broad Institute Genome Sequencing Platform"/>
            <person name="Ma L.-J."/>
            <person name="Dead R."/>
            <person name="Young S.K."/>
            <person name="Zeng Q."/>
            <person name="Gargeya S."/>
            <person name="Fitzgerald M."/>
            <person name="Haas B."/>
            <person name="Abouelleil A."/>
            <person name="Alvarado L."/>
            <person name="Arachchi H.M."/>
            <person name="Berlin A."/>
            <person name="Brown A."/>
            <person name="Chapman S.B."/>
            <person name="Chen Z."/>
            <person name="Dunbar C."/>
            <person name="Freedman E."/>
            <person name="Gearin G."/>
            <person name="Gellesch M."/>
            <person name="Goldberg J."/>
            <person name="Griggs A."/>
            <person name="Gujja S."/>
            <person name="Heiman D."/>
            <person name="Howarth C."/>
            <person name="Larson L."/>
            <person name="Lui A."/>
            <person name="MacDonald P.J.P."/>
            <person name="Mehta T."/>
            <person name="Montmayeur A."/>
            <person name="Murphy C."/>
            <person name="Neiman D."/>
            <person name="Pearson M."/>
            <person name="Priest M."/>
            <person name="Roberts A."/>
            <person name="Saif S."/>
            <person name="Shea T."/>
            <person name="Shenoy N."/>
            <person name="Sisk P."/>
            <person name="Stolte C."/>
            <person name="Sykes S."/>
            <person name="Yandava C."/>
            <person name="Wortman J."/>
            <person name="Nusbaum C."/>
            <person name="Birren B."/>
        </authorList>
    </citation>
    <scope>NUCLEOTIDE SEQUENCE</scope>
    <source>
        <strain evidence="1">R3-111a-1</strain>
    </source>
</reference>
<evidence type="ECO:0000313" key="2">
    <source>
        <dbReference type="EnsemblFungi" id="EJT78202"/>
    </source>
</evidence>
<reference evidence="3" key="1">
    <citation type="submission" date="2010-07" db="EMBL/GenBank/DDBJ databases">
        <title>The genome sequence of Gaeumannomyces graminis var. tritici strain R3-111a-1.</title>
        <authorList>
            <consortium name="The Broad Institute Genome Sequencing Platform"/>
            <person name="Ma L.-J."/>
            <person name="Dead R."/>
            <person name="Young S."/>
            <person name="Zeng Q."/>
            <person name="Koehrsen M."/>
            <person name="Alvarado L."/>
            <person name="Berlin A."/>
            <person name="Chapman S.B."/>
            <person name="Chen Z."/>
            <person name="Freedman E."/>
            <person name="Gellesch M."/>
            <person name="Goldberg J."/>
            <person name="Griggs A."/>
            <person name="Gujja S."/>
            <person name="Heilman E.R."/>
            <person name="Heiman D."/>
            <person name="Hepburn T."/>
            <person name="Howarth C."/>
            <person name="Jen D."/>
            <person name="Larson L."/>
            <person name="Mehta T."/>
            <person name="Neiman D."/>
            <person name="Pearson M."/>
            <person name="Roberts A."/>
            <person name="Saif S."/>
            <person name="Shea T."/>
            <person name="Shenoy N."/>
            <person name="Sisk P."/>
            <person name="Stolte C."/>
            <person name="Sykes S."/>
            <person name="Walk T."/>
            <person name="White J."/>
            <person name="Yandava C."/>
            <person name="Haas B."/>
            <person name="Nusbaum C."/>
            <person name="Birren B."/>
        </authorList>
    </citation>
    <scope>NUCLEOTIDE SEQUENCE [LARGE SCALE GENOMIC DNA]</scope>
    <source>
        <strain evidence="3">R3-111a-1</strain>
    </source>
</reference>
<reference evidence="2" key="5">
    <citation type="submission" date="2018-04" db="UniProtKB">
        <authorList>
            <consortium name="EnsemblFungi"/>
        </authorList>
    </citation>
    <scope>IDENTIFICATION</scope>
    <source>
        <strain evidence="2">R3-111a-1</strain>
    </source>
</reference>
<dbReference type="RefSeq" id="XP_009219347.1">
    <property type="nucleotide sequence ID" value="XM_009221083.1"/>
</dbReference>
<organism evidence="1">
    <name type="scientific">Gaeumannomyces tritici (strain R3-111a-1)</name>
    <name type="common">Wheat and barley take-all root rot fungus</name>
    <name type="synonym">Gaeumannomyces graminis var. tritici</name>
    <dbReference type="NCBI Taxonomy" id="644352"/>
    <lineage>
        <taxon>Eukaryota</taxon>
        <taxon>Fungi</taxon>
        <taxon>Dikarya</taxon>
        <taxon>Ascomycota</taxon>
        <taxon>Pezizomycotina</taxon>
        <taxon>Sordariomycetes</taxon>
        <taxon>Sordariomycetidae</taxon>
        <taxon>Magnaporthales</taxon>
        <taxon>Magnaporthaceae</taxon>
        <taxon>Gaeumannomyces</taxon>
    </lineage>
</organism>
<dbReference type="AlphaFoldDB" id="J3NPU7"/>
<keyword evidence="3" id="KW-1185">Reference proteome</keyword>
<reference evidence="1" key="2">
    <citation type="submission" date="2010-07" db="EMBL/GenBank/DDBJ databases">
        <authorList>
            <consortium name="The Broad Institute Genome Sequencing Platform"/>
            <consortium name="Broad Institute Genome Sequencing Center for Infectious Disease"/>
            <person name="Ma L.-J."/>
            <person name="Dead R."/>
            <person name="Young S."/>
            <person name="Zeng Q."/>
            <person name="Koehrsen M."/>
            <person name="Alvarado L."/>
            <person name="Berlin A."/>
            <person name="Chapman S.B."/>
            <person name="Chen Z."/>
            <person name="Freedman E."/>
            <person name="Gellesch M."/>
            <person name="Goldberg J."/>
            <person name="Griggs A."/>
            <person name="Gujja S."/>
            <person name="Heilman E.R."/>
            <person name="Heiman D."/>
            <person name="Hepburn T."/>
            <person name="Howarth C."/>
            <person name="Jen D."/>
            <person name="Larson L."/>
            <person name="Mehta T."/>
            <person name="Neiman D."/>
            <person name="Pearson M."/>
            <person name="Roberts A."/>
            <person name="Saif S."/>
            <person name="Shea T."/>
            <person name="Shenoy N."/>
            <person name="Sisk P."/>
            <person name="Stolte C."/>
            <person name="Sykes S."/>
            <person name="Walk T."/>
            <person name="White J."/>
            <person name="Yandava C."/>
            <person name="Haas B."/>
            <person name="Nusbaum C."/>
            <person name="Birren B."/>
        </authorList>
    </citation>
    <scope>NUCLEOTIDE SEQUENCE</scope>
    <source>
        <strain evidence="1">R3-111a-1</strain>
    </source>
</reference>
<name>J3NPU7_GAET3</name>
<evidence type="ECO:0000313" key="3">
    <source>
        <dbReference type="Proteomes" id="UP000006039"/>
    </source>
</evidence>